<sequence>MSQRSSRSPFVPSRLRGLPPLPPPLFDADFVRRMSRGSTPASSPRESELSPRDSDDLGGGRVFFGGDSSSGADLSCDATERPPTEASVLGSWLHVGKHGHRASVSGTRPRIVPRVPSCVAVYSGL</sequence>
<evidence type="ECO:0000256" key="1">
    <source>
        <dbReference type="SAM" id="MobiDB-lite"/>
    </source>
</evidence>
<keyword evidence="3" id="KW-1185">Reference proteome</keyword>
<dbReference type="Proteomes" id="UP000013827">
    <property type="component" value="Unassembled WGS sequence"/>
</dbReference>
<organism evidence="2 3">
    <name type="scientific">Emiliania huxleyi (strain CCMP1516)</name>
    <dbReference type="NCBI Taxonomy" id="280463"/>
    <lineage>
        <taxon>Eukaryota</taxon>
        <taxon>Haptista</taxon>
        <taxon>Haptophyta</taxon>
        <taxon>Prymnesiophyceae</taxon>
        <taxon>Isochrysidales</taxon>
        <taxon>Noelaerhabdaceae</taxon>
        <taxon>Emiliania</taxon>
    </lineage>
</organism>
<name>A0A0D3HZ51_EMIH1</name>
<dbReference type="GeneID" id="17250435"/>
<reference evidence="2" key="2">
    <citation type="submission" date="2024-10" db="UniProtKB">
        <authorList>
            <consortium name="EnsemblProtists"/>
        </authorList>
    </citation>
    <scope>IDENTIFICATION</scope>
</reference>
<dbReference type="KEGG" id="ehx:EMIHUDRAFT_250632"/>
<feature type="compositionally biased region" description="Basic and acidic residues" evidence="1">
    <location>
        <begin position="45"/>
        <end position="55"/>
    </location>
</feature>
<dbReference type="PaxDb" id="2903-EOD04286"/>
<dbReference type="AlphaFoldDB" id="A0A0D3HZ51"/>
<dbReference type="RefSeq" id="XP_005756715.1">
    <property type="nucleotide sequence ID" value="XM_005756658.1"/>
</dbReference>
<evidence type="ECO:0000313" key="3">
    <source>
        <dbReference type="Proteomes" id="UP000013827"/>
    </source>
</evidence>
<proteinExistence type="predicted"/>
<feature type="region of interest" description="Disordered" evidence="1">
    <location>
        <begin position="1"/>
        <end position="83"/>
    </location>
</feature>
<dbReference type="HOGENOM" id="CLU_157597_0_0_1"/>
<dbReference type="EnsemblProtists" id="EOD04286">
    <property type="protein sequence ID" value="EOD04286"/>
    <property type="gene ID" value="EMIHUDRAFT_250632"/>
</dbReference>
<protein>
    <submittedName>
        <fullName evidence="2">Uncharacterized protein</fullName>
    </submittedName>
</protein>
<accession>A0A0D3HZ51</accession>
<reference evidence="3" key="1">
    <citation type="journal article" date="2013" name="Nature">
        <title>Pan genome of the phytoplankton Emiliania underpins its global distribution.</title>
        <authorList>
            <person name="Read B.A."/>
            <person name="Kegel J."/>
            <person name="Klute M.J."/>
            <person name="Kuo A."/>
            <person name="Lefebvre S.C."/>
            <person name="Maumus F."/>
            <person name="Mayer C."/>
            <person name="Miller J."/>
            <person name="Monier A."/>
            <person name="Salamov A."/>
            <person name="Young J."/>
            <person name="Aguilar M."/>
            <person name="Claverie J.M."/>
            <person name="Frickenhaus S."/>
            <person name="Gonzalez K."/>
            <person name="Herman E.K."/>
            <person name="Lin Y.C."/>
            <person name="Napier J."/>
            <person name="Ogata H."/>
            <person name="Sarno A.F."/>
            <person name="Shmutz J."/>
            <person name="Schroeder D."/>
            <person name="de Vargas C."/>
            <person name="Verret F."/>
            <person name="von Dassow P."/>
            <person name="Valentin K."/>
            <person name="Van de Peer Y."/>
            <person name="Wheeler G."/>
            <person name="Dacks J.B."/>
            <person name="Delwiche C.F."/>
            <person name="Dyhrman S.T."/>
            <person name="Glockner G."/>
            <person name="John U."/>
            <person name="Richards T."/>
            <person name="Worden A.Z."/>
            <person name="Zhang X."/>
            <person name="Grigoriev I.V."/>
            <person name="Allen A.E."/>
            <person name="Bidle K."/>
            <person name="Borodovsky M."/>
            <person name="Bowler C."/>
            <person name="Brownlee C."/>
            <person name="Cock J.M."/>
            <person name="Elias M."/>
            <person name="Gladyshev V.N."/>
            <person name="Groth M."/>
            <person name="Guda C."/>
            <person name="Hadaegh A."/>
            <person name="Iglesias-Rodriguez M.D."/>
            <person name="Jenkins J."/>
            <person name="Jones B.M."/>
            <person name="Lawson T."/>
            <person name="Leese F."/>
            <person name="Lindquist E."/>
            <person name="Lobanov A."/>
            <person name="Lomsadze A."/>
            <person name="Malik S.B."/>
            <person name="Marsh M.E."/>
            <person name="Mackinder L."/>
            <person name="Mock T."/>
            <person name="Mueller-Roeber B."/>
            <person name="Pagarete A."/>
            <person name="Parker M."/>
            <person name="Probert I."/>
            <person name="Quesneville H."/>
            <person name="Raines C."/>
            <person name="Rensing S.A."/>
            <person name="Riano-Pachon D.M."/>
            <person name="Richier S."/>
            <person name="Rokitta S."/>
            <person name="Shiraiwa Y."/>
            <person name="Soanes D.M."/>
            <person name="van der Giezen M."/>
            <person name="Wahlund T.M."/>
            <person name="Williams B."/>
            <person name="Wilson W."/>
            <person name="Wolfe G."/>
            <person name="Wurch L.L."/>
        </authorList>
    </citation>
    <scope>NUCLEOTIDE SEQUENCE</scope>
</reference>
<evidence type="ECO:0000313" key="2">
    <source>
        <dbReference type="EnsemblProtists" id="EOD04286"/>
    </source>
</evidence>